<evidence type="ECO:0000313" key="6">
    <source>
        <dbReference type="EMBL" id="SUG52434.1"/>
    </source>
</evidence>
<evidence type="ECO:0000259" key="3">
    <source>
        <dbReference type="Pfam" id="PF20818"/>
    </source>
</evidence>
<dbReference type="Gene3D" id="1.20.1440.270">
    <property type="match status" value="1"/>
</dbReference>
<dbReference type="Pfam" id="PF22853">
    <property type="entry name" value="TelK_N"/>
    <property type="match status" value="1"/>
</dbReference>
<dbReference type="InterPro" id="IPR038280">
    <property type="entry name" value="ResT/TelK_cat_sf"/>
</dbReference>
<dbReference type="Gene3D" id="1.10.287.3180">
    <property type="match status" value="1"/>
</dbReference>
<dbReference type="InterPro" id="IPR049460">
    <property type="entry name" value="TelK_muzzle"/>
</dbReference>
<evidence type="ECO:0000256" key="1">
    <source>
        <dbReference type="SAM" id="MobiDB-lite"/>
    </source>
</evidence>
<dbReference type="Pfam" id="PF20818">
    <property type="entry name" value="TelK_stirrup"/>
    <property type="match status" value="1"/>
</dbReference>
<name>A0A379TPS2_SALER</name>
<proteinExistence type="predicted"/>
<feature type="domain" description="Protelomerase TelK N-terminal" evidence="5">
    <location>
        <begin position="9"/>
        <end position="81"/>
    </location>
</feature>
<dbReference type="InterPro" id="IPR055040">
    <property type="entry name" value="TelK_N"/>
</dbReference>
<dbReference type="Proteomes" id="UP000254773">
    <property type="component" value="Unassembled WGS sequence"/>
</dbReference>
<feature type="domain" description="Telomere resolvase ResT/TelK catalytic" evidence="2">
    <location>
        <begin position="265"/>
        <end position="427"/>
    </location>
</feature>
<dbReference type="Gene3D" id="1.10.10.2040">
    <property type="match status" value="1"/>
</dbReference>
<feature type="region of interest" description="Disordered" evidence="1">
    <location>
        <begin position="527"/>
        <end position="580"/>
    </location>
</feature>
<dbReference type="InterPro" id="IPR032047">
    <property type="entry name" value="ResT/TelK_cat"/>
</dbReference>
<evidence type="ECO:0000259" key="4">
    <source>
        <dbReference type="Pfam" id="PF20849"/>
    </source>
</evidence>
<evidence type="ECO:0000259" key="5">
    <source>
        <dbReference type="Pfam" id="PF22853"/>
    </source>
</evidence>
<protein>
    <recommendedName>
        <fullName evidence="8">Protelomerase</fullName>
    </recommendedName>
</protein>
<feature type="compositionally biased region" description="Acidic residues" evidence="1">
    <location>
        <begin position="537"/>
        <end position="569"/>
    </location>
</feature>
<reference evidence="6 7" key="1">
    <citation type="submission" date="2018-06" db="EMBL/GenBank/DDBJ databases">
        <authorList>
            <consortium name="Pathogen Informatics"/>
            <person name="Doyle S."/>
        </authorList>
    </citation>
    <scope>NUCLEOTIDE SEQUENCE [LARGE SCALE GENOMIC DNA]</scope>
    <source>
        <strain evidence="6 7">NCTC9854</strain>
    </source>
</reference>
<accession>A0A379TPS2</accession>
<dbReference type="InterPro" id="IPR049454">
    <property type="entry name" value="TelK_stirrup"/>
</dbReference>
<dbReference type="Pfam" id="PF16684">
    <property type="entry name" value="ResT-TelK_cat"/>
    <property type="match status" value="1"/>
</dbReference>
<feature type="domain" description="Protelomerase TelK-like muzzle" evidence="4">
    <location>
        <begin position="84"/>
        <end position="200"/>
    </location>
</feature>
<sequence>MTKLKGSGIGEIISNLVSKVNEIERSDIPQGDKTRKFKSLASKVKNALYMDKRKYRGNGLKNRITANTYNSYMTRIRKQFDDRLHHNFAQTISRLAERYPVYADELNSWLDAPAAEIRQKLGALQNRLKEIMPLAEALSSIKPGSLSVKKYGRLVQKYPEWALYIGSLGTDDWKSAQEEIYQAFQQGERLLDDLGSLKVNHEILYHLQLSSAERASIQKRWDEVLGEKKRSTVLIDYPSYMQRVIDIITPEFTPTGTSRASLAPMAFALAAVSGRRMIEIMVQGEFEAVGRYQVKFYGQAKKRTGEDSGRTIYTLCDAALFVARLEQLRNAPAAADFDDIMGPGDDSYRSANARINTILAAPFNAFAKDFFGDERRVFKDTRAIYARIAYEAWFRYDARWQNVDEDVFFSEILGHDDENTQLHYKQFKLHNFSRSWRPGKGQENSRLAALQQLDGEMPGFARGDAGVRLHNAVKLLVEETPNAVINTNVLRKAGFNPLLVKRYLDFAAGALGQTVGENGWYETTEDLPPIVLNNDDHPEDFEDGDSDYSEIELSPDEDNDATDSESTSDPDERPRFSAPVRTADGGWSVRFAYQGVQYVWNGAADNLADAMRSAWYAYFPKN</sequence>
<evidence type="ECO:0000313" key="7">
    <source>
        <dbReference type="Proteomes" id="UP000254773"/>
    </source>
</evidence>
<evidence type="ECO:0008006" key="8">
    <source>
        <dbReference type="Google" id="ProtNLM"/>
    </source>
</evidence>
<dbReference type="Gene3D" id="1.10.443.30">
    <property type="entry name" value="Telomere resolvase"/>
    <property type="match status" value="1"/>
</dbReference>
<gene>
    <name evidence="6" type="ORF">NCTC9854_04543</name>
</gene>
<dbReference type="AlphaFoldDB" id="A0A379TPS2"/>
<evidence type="ECO:0000259" key="2">
    <source>
        <dbReference type="Pfam" id="PF16684"/>
    </source>
</evidence>
<dbReference type="Pfam" id="PF20849">
    <property type="entry name" value="TelK_muzzle"/>
    <property type="match status" value="1"/>
</dbReference>
<dbReference type="EMBL" id="UGWI01000003">
    <property type="protein sequence ID" value="SUG52434.1"/>
    <property type="molecule type" value="Genomic_DNA"/>
</dbReference>
<feature type="domain" description="Protelomerase TelK-like stirrup" evidence="3">
    <location>
        <begin position="443"/>
        <end position="533"/>
    </location>
</feature>
<organism evidence="6 7">
    <name type="scientific">Salmonella enterica</name>
    <name type="common">Salmonella choleraesuis</name>
    <dbReference type="NCBI Taxonomy" id="28901"/>
    <lineage>
        <taxon>Bacteria</taxon>
        <taxon>Pseudomonadati</taxon>
        <taxon>Pseudomonadota</taxon>
        <taxon>Gammaproteobacteria</taxon>
        <taxon>Enterobacterales</taxon>
        <taxon>Enterobacteriaceae</taxon>
        <taxon>Salmonella</taxon>
    </lineage>
</organism>